<name>A0A8S5LV68_9CAUD</name>
<accession>A0A8S5LV68</accession>
<proteinExistence type="predicted"/>
<reference evidence="1" key="1">
    <citation type="journal article" date="2021" name="Proc. Natl. Acad. Sci. U.S.A.">
        <title>A Catalog of Tens of Thousands of Viruses from Human Metagenomes Reveals Hidden Associations with Chronic Diseases.</title>
        <authorList>
            <person name="Tisza M.J."/>
            <person name="Buck C.B."/>
        </authorList>
    </citation>
    <scope>NUCLEOTIDE SEQUENCE</scope>
    <source>
        <strain evidence="1">CtFn287</strain>
    </source>
</reference>
<sequence>MTDIQWLISSSAPNMLKCPKNGHFFISLGQTLGQKQKTRHFRPRFFY</sequence>
<protein>
    <submittedName>
        <fullName evidence="1">Uncharacterized protein</fullName>
    </submittedName>
</protein>
<organism evidence="1">
    <name type="scientific">Siphoviridae sp. ctFn287</name>
    <dbReference type="NCBI Taxonomy" id="2826215"/>
    <lineage>
        <taxon>Viruses</taxon>
        <taxon>Duplodnaviria</taxon>
        <taxon>Heunggongvirae</taxon>
        <taxon>Uroviricota</taxon>
        <taxon>Caudoviricetes</taxon>
    </lineage>
</organism>
<dbReference type="EMBL" id="BK014748">
    <property type="protein sequence ID" value="DAD73949.1"/>
    <property type="molecule type" value="Genomic_DNA"/>
</dbReference>
<evidence type="ECO:0000313" key="1">
    <source>
        <dbReference type="EMBL" id="DAD73949.1"/>
    </source>
</evidence>